<evidence type="ECO:0000313" key="4">
    <source>
        <dbReference type="EMBL" id="KAK3935070.1"/>
    </source>
</evidence>
<organism evidence="4 5">
    <name type="scientific">Diplogelasinospora grovesii</name>
    <dbReference type="NCBI Taxonomy" id="303347"/>
    <lineage>
        <taxon>Eukaryota</taxon>
        <taxon>Fungi</taxon>
        <taxon>Dikarya</taxon>
        <taxon>Ascomycota</taxon>
        <taxon>Pezizomycotina</taxon>
        <taxon>Sordariomycetes</taxon>
        <taxon>Sordariomycetidae</taxon>
        <taxon>Sordariales</taxon>
        <taxon>Diplogelasinosporaceae</taxon>
        <taxon>Diplogelasinospora</taxon>
    </lineage>
</organism>
<dbReference type="Gene3D" id="2.120.10.70">
    <property type="entry name" value="Fucose-specific lectin"/>
    <property type="match status" value="1"/>
</dbReference>
<dbReference type="Proteomes" id="UP001303473">
    <property type="component" value="Unassembled WGS sequence"/>
</dbReference>
<keyword evidence="2" id="KW-1133">Transmembrane helix</keyword>
<feature type="region of interest" description="Disordered" evidence="1">
    <location>
        <begin position="104"/>
        <end position="130"/>
    </location>
</feature>
<name>A0AAN6MXU9_9PEZI</name>
<protein>
    <submittedName>
        <fullName evidence="4">Fucose-specific lectin</fullName>
    </submittedName>
</protein>
<gene>
    <name evidence="4" type="ORF">QBC46DRAFT_58658</name>
</gene>
<proteinExistence type="predicted"/>
<dbReference type="EMBL" id="MU853943">
    <property type="protein sequence ID" value="KAK3935070.1"/>
    <property type="molecule type" value="Genomic_DNA"/>
</dbReference>
<evidence type="ECO:0000256" key="1">
    <source>
        <dbReference type="SAM" id="MobiDB-lite"/>
    </source>
</evidence>
<sequence>MEDLRIPQAYNEHQPGLEVVSCQHEPGLEVAPPEAGLYPHLQPMSDKEAAGSQAPNVTDIIPGRDEGVKKRKKRLWLIGVVSACVLVAVLVGVLAGVLSRRSQSASASAPSSSATPTSSGPPPANMTGTSTVTTRYLFPTAVSWGYPHLEVLALTPDTRYSVYRKFRNSNATSDSDWKPAGGGFETVGGQINSGSSIAARSQTFGYNATDIFITGNDGGVYTKRHLSDENWDWDSRTTSVPDSWWEVDSKTAVSAPAVVTYNDLVIDMFVLANGSHNTIHHSQWTNASGWWANFDDLGGGDMQFVPAAVSWDGTRIDVFGISAANNHLFHNWWDGKSWQTFNGGLSAFEDLGGFCTSSPVAISRATGTLDVFTRGGDGGLWHLAYNGSWSAWTRIGGNTTIQAQPDALSWEADRIDVFAWGSDNSLLTTTFHVSTSQWTPADGFEAIGSDLSGPPKSVSDAAGSMHVFAYGSQGDLVWKSWNSSTGGKWPTGDFVQLGTPPF</sequence>
<feature type="transmembrane region" description="Helical" evidence="2">
    <location>
        <begin position="75"/>
        <end position="98"/>
    </location>
</feature>
<reference evidence="5" key="1">
    <citation type="journal article" date="2023" name="Mol. Phylogenet. Evol.">
        <title>Genome-scale phylogeny and comparative genomics of the fungal order Sordariales.</title>
        <authorList>
            <person name="Hensen N."/>
            <person name="Bonometti L."/>
            <person name="Westerberg I."/>
            <person name="Brannstrom I.O."/>
            <person name="Guillou S."/>
            <person name="Cros-Aarteil S."/>
            <person name="Calhoun S."/>
            <person name="Haridas S."/>
            <person name="Kuo A."/>
            <person name="Mondo S."/>
            <person name="Pangilinan J."/>
            <person name="Riley R."/>
            <person name="LaButti K."/>
            <person name="Andreopoulos B."/>
            <person name="Lipzen A."/>
            <person name="Chen C."/>
            <person name="Yan M."/>
            <person name="Daum C."/>
            <person name="Ng V."/>
            <person name="Clum A."/>
            <person name="Steindorff A."/>
            <person name="Ohm R.A."/>
            <person name="Martin F."/>
            <person name="Silar P."/>
            <person name="Natvig D.O."/>
            <person name="Lalanne C."/>
            <person name="Gautier V."/>
            <person name="Ament-Velasquez S.L."/>
            <person name="Kruys A."/>
            <person name="Hutchinson M.I."/>
            <person name="Powell A.J."/>
            <person name="Barry K."/>
            <person name="Miller A.N."/>
            <person name="Grigoriev I.V."/>
            <person name="Debuchy R."/>
            <person name="Gladieux P."/>
            <person name="Hiltunen Thoren M."/>
            <person name="Johannesson H."/>
        </authorList>
    </citation>
    <scope>NUCLEOTIDE SEQUENCE [LARGE SCALE GENOMIC DNA]</scope>
    <source>
        <strain evidence="5">CBS 340.73</strain>
    </source>
</reference>
<feature type="domain" description="PLL-like beta propeller" evidence="3">
    <location>
        <begin position="237"/>
        <end position="400"/>
    </location>
</feature>
<evidence type="ECO:0000256" key="2">
    <source>
        <dbReference type="SAM" id="Phobius"/>
    </source>
</evidence>
<keyword evidence="2" id="KW-0812">Transmembrane</keyword>
<dbReference type="Pfam" id="PF26607">
    <property type="entry name" value="DUF8189"/>
    <property type="match status" value="1"/>
</dbReference>
<feature type="compositionally biased region" description="Low complexity" evidence="1">
    <location>
        <begin position="104"/>
        <end position="118"/>
    </location>
</feature>
<dbReference type="InterPro" id="IPR058502">
    <property type="entry name" value="PLL-like_beta-prop"/>
</dbReference>
<accession>A0AAN6MXU9</accession>
<evidence type="ECO:0000259" key="3">
    <source>
        <dbReference type="Pfam" id="PF26607"/>
    </source>
</evidence>
<comment type="caution">
    <text evidence="4">The sequence shown here is derived from an EMBL/GenBank/DDBJ whole genome shotgun (WGS) entry which is preliminary data.</text>
</comment>
<dbReference type="SUPFAM" id="SSF89372">
    <property type="entry name" value="Fucose-specific lectin"/>
    <property type="match status" value="2"/>
</dbReference>
<evidence type="ECO:0000313" key="5">
    <source>
        <dbReference type="Proteomes" id="UP001303473"/>
    </source>
</evidence>
<keyword evidence="5" id="KW-1185">Reference proteome</keyword>
<dbReference type="AlphaFoldDB" id="A0AAN6MXU9"/>
<keyword evidence="2" id="KW-0472">Membrane</keyword>